<dbReference type="GO" id="GO:0004622">
    <property type="term" value="F:phosphatidylcholine lysophospholipase activity"/>
    <property type="evidence" value="ECO:0007669"/>
    <property type="project" value="TreeGrafter"/>
</dbReference>
<dbReference type="RefSeq" id="WP_263038265.1">
    <property type="nucleotide sequence ID" value="NZ_JAOTPL010000013.1"/>
</dbReference>
<dbReference type="AlphaFoldDB" id="A0AAE3IMT1"/>
<comment type="caution">
    <text evidence="3">The sequence shown here is derived from an EMBL/GenBank/DDBJ whole genome shotgun (WGS) entry which is preliminary data.</text>
</comment>
<evidence type="ECO:0000259" key="2">
    <source>
        <dbReference type="Pfam" id="PF13472"/>
    </source>
</evidence>
<reference evidence="3" key="1">
    <citation type="submission" date="2022-10" db="EMBL/GenBank/DDBJ databases">
        <authorList>
            <person name="Kim H.S."/>
            <person name="Kim J.-S."/>
            <person name="Suh M.K."/>
            <person name="Eom M.K."/>
            <person name="Lee J.-S."/>
        </authorList>
    </citation>
    <scope>NUCLEOTIDE SEQUENCE</scope>
    <source>
        <strain evidence="3">LIP-5</strain>
    </source>
</reference>
<dbReference type="InterPro" id="IPR051532">
    <property type="entry name" value="Ester_Hydrolysis_Enzymes"/>
</dbReference>
<proteinExistence type="predicted"/>
<keyword evidence="4" id="KW-1185">Reference proteome</keyword>
<dbReference type="PANTHER" id="PTHR30383:SF5">
    <property type="entry name" value="SGNH HYDROLASE-TYPE ESTERASE DOMAIN-CONTAINING PROTEIN"/>
    <property type="match status" value="1"/>
</dbReference>
<dbReference type="Proteomes" id="UP001209317">
    <property type="component" value="Unassembled WGS sequence"/>
</dbReference>
<feature type="domain" description="SGNH hydrolase-type esterase" evidence="2">
    <location>
        <begin position="50"/>
        <end position="224"/>
    </location>
</feature>
<feature type="chain" id="PRO_5042209891" evidence="1">
    <location>
        <begin position="20"/>
        <end position="234"/>
    </location>
</feature>
<dbReference type="EMBL" id="JAOTPL010000013">
    <property type="protein sequence ID" value="MCU7694779.1"/>
    <property type="molecule type" value="Genomic_DNA"/>
</dbReference>
<dbReference type="Gene3D" id="3.40.50.1110">
    <property type="entry name" value="SGNH hydrolase"/>
    <property type="match status" value="1"/>
</dbReference>
<evidence type="ECO:0000313" key="4">
    <source>
        <dbReference type="Proteomes" id="UP001209317"/>
    </source>
</evidence>
<keyword evidence="1" id="KW-0732">Signal</keyword>
<accession>A0AAE3IMT1</accession>
<dbReference type="InterPro" id="IPR013830">
    <property type="entry name" value="SGNH_hydro"/>
</dbReference>
<organism evidence="3 4">
    <name type="scientific">Haoranjiania flava</name>
    <dbReference type="NCBI Taxonomy" id="1856322"/>
    <lineage>
        <taxon>Bacteria</taxon>
        <taxon>Pseudomonadati</taxon>
        <taxon>Bacteroidota</taxon>
        <taxon>Chitinophagia</taxon>
        <taxon>Chitinophagales</taxon>
        <taxon>Chitinophagaceae</taxon>
        <taxon>Haoranjiania</taxon>
    </lineage>
</organism>
<protein>
    <submittedName>
        <fullName evidence="3">GDSL-type esterase/lipase family protein</fullName>
    </submittedName>
</protein>
<feature type="signal peptide" evidence="1">
    <location>
        <begin position="1"/>
        <end position="19"/>
    </location>
</feature>
<name>A0AAE3IMT1_9BACT</name>
<dbReference type="PANTHER" id="PTHR30383">
    <property type="entry name" value="THIOESTERASE 1/PROTEASE 1/LYSOPHOSPHOLIPASE L1"/>
    <property type="match status" value="1"/>
</dbReference>
<gene>
    <name evidence="3" type="ORF">OD355_09660</name>
</gene>
<dbReference type="InterPro" id="IPR036514">
    <property type="entry name" value="SGNH_hydro_sf"/>
</dbReference>
<dbReference type="Pfam" id="PF13472">
    <property type="entry name" value="Lipase_GDSL_2"/>
    <property type="match status" value="1"/>
</dbReference>
<dbReference type="SUPFAM" id="SSF52266">
    <property type="entry name" value="SGNH hydrolase"/>
    <property type="match status" value="1"/>
</dbReference>
<evidence type="ECO:0000256" key="1">
    <source>
        <dbReference type="SAM" id="SignalP"/>
    </source>
</evidence>
<sequence length="234" mass="26554">MKKALFIAFAALLYLSVKAQPAKTSGYLAEIKEELKAVFPKNRTINLVFHGHSVPTGYWSKSKVHTLESYPHLLLKKLKAEYPYAVINIITTSIGGEWAEKGQKRFAKDVLPHKPDVIFIDYALNDVGIGLERSEAAWSKMIEEALANQIKVILVTTSPDQRQDITDPENVLTKHAEQIRWLAAKYHVGLADPFAEFQKVMQKKGSVKKYMSHVNHPNKKGHDIIASQLFTWFR</sequence>
<evidence type="ECO:0000313" key="3">
    <source>
        <dbReference type="EMBL" id="MCU7694779.1"/>
    </source>
</evidence>